<feature type="transmembrane region" description="Helical" evidence="1">
    <location>
        <begin position="43"/>
        <end position="61"/>
    </location>
</feature>
<comment type="caution">
    <text evidence="2">The sequence shown here is derived from an EMBL/GenBank/DDBJ whole genome shotgun (WGS) entry which is preliminary data.</text>
</comment>
<organism evidence="2 3">
    <name type="scientific">Psophocarpus tetragonolobus</name>
    <name type="common">Winged bean</name>
    <name type="synonym">Dolichos tetragonolobus</name>
    <dbReference type="NCBI Taxonomy" id="3891"/>
    <lineage>
        <taxon>Eukaryota</taxon>
        <taxon>Viridiplantae</taxon>
        <taxon>Streptophyta</taxon>
        <taxon>Embryophyta</taxon>
        <taxon>Tracheophyta</taxon>
        <taxon>Spermatophyta</taxon>
        <taxon>Magnoliopsida</taxon>
        <taxon>eudicotyledons</taxon>
        <taxon>Gunneridae</taxon>
        <taxon>Pentapetalae</taxon>
        <taxon>rosids</taxon>
        <taxon>fabids</taxon>
        <taxon>Fabales</taxon>
        <taxon>Fabaceae</taxon>
        <taxon>Papilionoideae</taxon>
        <taxon>50 kb inversion clade</taxon>
        <taxon>NPAAA clade</taxon>
        <taxon>indigoferoid/millettioid clade</taxon>
        <taxon>Phaseoleae</taxon>
        <taxon>Psophocarpus</taxon>
    </lineage>
</organism>
<keyword evidence="1" id="KW-0812">Transmembrane</keyword>
<evidence type="ECO:0000256" key="1">
    <source>
        <dbReference type="SAM" id="Phobius"/>
    </source>
</evidence>
<keyword evidence="1" id="KW-1133">Transmembrane helix</keyword>
<gene>
    <name evidence="2" type="ORF">VNO78_32460</name>
</gene>
<proteinExistence type="predicted"/>
<protein>
    <submittedName>
        <fullName evidence="2">Uncharacterized protein</fullName>
    </submittedName>
</protein>
<sequence length="81" mass="8995">MERVEKKGLQMKEDSKVPAISASLHVTPAMQYEMGDCDSDCKMLVWIVILFCVWSCGPLYHSGPGDGDLLRSILHSTPNID</sequence>
<reference evidence="2 3" key="1">
    <citation type="submission" date="2024-01" db="EMBL/GenBank/DDBJ databases">
        <title>The genomes of 5 underutilized Papilionoideae crops provide insights into root nodulation and disease resistanc.</title>
        <authorList>
            <person name="Jiang F."/>
        </authorList>
    </citation>
    <scope>NUCLEOTIDE SEQUENCE [LARGE SCALE GENOMIC DNA]</scope>
    <source>
        <strain evidence="2">DUOXIRENSHENG_FW03</strain>
        <tissue evidence="2">Leaves</tissue>
    </source>
</reference>
<evidence type="ECO:0000313" key="3">
    <source>
        <dbReference type="Proteomes" id="UP001386955"/>
    </source>
</evidence>
<accession>A0AAN9P2R0</accession>
<dbReference type="Proteomes" id="UP001386955">
    <property type="component" value="Unassembled WGS sequence"/>
</dbReference>
<dbReference type="AlphaFoldDB" id="A0AAN9P2R0"/>
<dbReference type="EMBL" id="JAYMYS010000009">
    <property type="protein sequence ID" value="KAK7380078.1"/>
    <property type="molecule type" value="Genomic_DNA"/>
</dbReference>
<name>A0AAN9P2R0_PSOTE</name>
<keyword evidence="1" id="KW-0472">Membrane</keyword>
<keyword evidence="3" id="KW-1185">Reference proteome</keyword>
<evidence type="ECO:0000313" key="2">
    <source>
        <dbReference type="EMBL" id="KAK7380078.1"/>
    </source>
</evidence>